<name>A0A9P1M5C6_9DINO</name>
<dbReference type="EMBL" id="CAMXCT020006779">
    <property type="protein sequence ID" value="CAL1173304.1"/>
    <property type="molecule type" value="Genomic_DNA"/>
</dbReference>
<accession>A0A9P1M5C6</accession>
<reference evidence="3" key="2">
    <citation type="submission" date="2024-04" db="EMBL/GenBank/DDBJ databases">
        <authorList>
            <person name="Chen Y."/>
            <person name="Shah S."/>
            <person name="Dougan E. K."/>
            <person name="Thang M."/>
            <person name="Chan C."/>
        </authorList>
    </citation>
    <scope>NUCLEOTIDE SEQUENCE [LARGE SCALE GENOMIC DNA]</scope>
</reference>
<evidence type="ECO:0000313" key="3">
    <source>
        <dbReference type="EMBL" id="CAL1173304.1"/>
    </source>
</evidence>
<sequence>MHSKKKLPYDPGTLPPDKRFRANLSDLFLSGDLAAQRAHSLFADANAAGTHHVTDLAGNKRPDGNSARDLLRRLRKSSHWPPLYWADIPVWLDKKQKEEIVQIPFLLPHEVAHAMFQWTDIGNFSDLAHLPTDERALLETGKILLSRDVPLLPLGLWMDGVPCNWDRSHSLNVLTISFPSACGPHRSVRIPLFGIKQHFCSKHKTFDAVFEVICWSLRMLFLGAMPSCRHDGQPFATSDAGRKNWAEKPLQRCMLTQVRGDWKMLKDVFRLPQHNEKAGCCWLCPATPDNMRDASAAAPWRVPWCTTDLVQRLLAQGHLCSPLFSLPAFTINMFKLDWLHIMDLGVAADVAGNVLWVLQGKMPGANVKMRVSKLYLQIAKYYKETGVQDKLNTLTETMIRKSSTTPPKLTAGAAECRHLIPWLLQAAKECLNPNDAFEDTVIQAISCLSTMYDLLSNYARSKMRHAAGRLALLLAALRDASEDPLWRMKPKVHLMLHLAENLHSPAETWTYRDEDYGGSAARSMRSRGGTDTPKVAGENLLQKFCCRHDLPTALGIGKCDCSVKQRLISLLQVVLDLFVATAVQCRGAISGVVTITRLTVGIAAWITVGNRMVVEHRGFRGRWASSAAAVSASDLQDVDSVCPSTDLDGNWEHVELPDTEDLFGNFDNTDTLDSSLEALDSHDVLPLQEPRFMHPKPKSVANKPESLSAESLAVKRAADELSSRHVHKLTSDLKQPWQKGPLAGLFARPKPFWDRLQSFQQLPLVGLADHITASSTDSAVPMQIQHTELTVRRIKSSRLVSSTDNFRHVALARFKTMVLLDLDCARLGQSLRSFAGTLCSDSELSQVFMDVFSPKATGTILKRFADVLIGFTSSSLTDMLSPRVTGAAHACYMTKRFRKPAEVLKVAEIAALEDICLNDPELHRRLIAGHLLFRFTAAARWHDSMCVISMEISTAGPVTLLEAMTSKHKSSRGKEQQMELLPFTALGHVTVEDSWGDSWMKSRDAADVGSWNYFLNSWSESDHTWIDSRMSTAEATGWLRELLEPHVGSDRASSLTVHGLKATLLSWAAKSTLFTADEQLALGHHVNAQYRSAMIYSRDNQIGLCKTVHAMFARIRDGTFDPDATRVSRLFQLAFETALERDGGSSDSSSSDSEDASSVASSNGEHSGLSQKTTYRRLEADDIEADQCLIDKSSKVIHLLAGEDEKFWCGRSPTASFSRASRDEISTPEVVVCASCSHAYRAARPMLFFEAHALSLEDLKSRADRSESSEARIIPLAEKMDRIRLQKQRLTDKPFDVSFEKISEHPEVLQHLTPLQSVGAHKQDTSSTFSGGKGKGGNHSDGKGKSSKGKGKVNSGIAVPDDCEIFVDGKQLCKRWQVSSNTSFTLEATTFEICCGSAGLSDALRLKDLLRLGLGQQSIRHPPLVPEYKEFIHLSDISKHPAHKLLAAPPHHGETNTEQQLDPEAGPVKRPRTTFKYGVWHEPEEFLKKAQEAKHPIDQDSFLHQITKDAIVQVVGTCPTKLAKERLSTVFHVKKLSTDLKLHEKELKASLHPDVSRCVNSKNILLFEKLLQQLNYWDMGVVDLLKFGVPLVGLQEPPTGYQRLLVPASMTEDELMASARWRRTSIMQTARPLSKSEEDALVEATASEVEKGFLQGPYSVRVIDDAKQSAVNSAYSSTVKLQLQDVDYAAAMVLGAMREAGLSGSEALEWLGKTFDLSRSVYGFVRISQALWFLLSKLLKAITSHYFDDFPTVERSDGCRVLTLAFSALLDLLGWDHAKEGDKALNFSATFDLLGVTFDLSGMSLGALVVRNKTSRIEKLCAMLDQVAKDKNISAAKASELQGLLNFAVSFYLGRSMKHLVSAFMPFADKPQNLRASDLESLCLYTKTMLLEQRPRVHSVLNVGYCLDDGGVIKAPADLVNALIQFHRSPYMLLTTTGENH</sequence>
<reference evidence="2" key="1">
    <citation type="submission" date="2022-10" db="EMBL/GenBank/DDBJ databases">
        <authorList>
            <person name="Chen Y."/>
            <person name="Dougan E. K."/>
            <person name="Chan C."/>
            <person name="Rhodes N."/>
            <person name="Thang M."/>
        </authorList>
    </citation>
    <scope>NUCLEOTIDE SEQUENCE</scope>
</reference>
<evidence type="ECO:0000313" key="2">
    <source>
        <dbReference type="EMBL" id="CAI4019929.1"/>
    </source>
</evidence>
<feature type="compositionally biased region" description="Low complexity" evidence="1">
    <location>
        <begin position="1145"/>
        <end position="1162"/>
    </location>
</feature>
<keyword evidence="4" id="KW-1185">Reference proteome</keyword>
<dbReference type="OrthoDB" id="407902at2759"/>
<protein>
    <submittedName>
        <fullName evidence="2">Uncharacterized protein</fullName>
    </submittedName>
</protein>
<comment type="caution">
    <text evidence="2">The sequence shown here is derived from an EMBL/GenBank/DDBJ whole genome shotgun (WGS) entry which is preliminary data.</text>
</comment>
<feature type="region of interest" description="Disordered" evidence="1">
    <location>
        <begin position="1315"/>
        <end position="1354"/>
    </location>
</feature>
<dbReference type="EMBL" id="CAMXCT010006779">
    <property type="protein sequence ID" value="CAI4019929.1"/>
    <property type="molecule type" value="Genomic_DNA"/>
</dbReference>
<evidence type="ECO:0000256" key="1">
    <source>
        <dbReference type="SAM" id="MobiDB-lite"/>
    </source>
</evidence>
<evidence type="ECO:0000313" key="4">
    <source>
        <dbReference type="Proteomes" id="UP001152797"/>
    </source>
</evidence>
<dbReference type="Proteomes" id="UP001152797">
    <property type="component" value="Unassembled WGS sequence"/>
</dbReference>
<feature type="region of interest" description="Disordered" evidence="1">
    <location>
        <begin position="1141"/>
        <end position="1173"/>
    </location>
</feature>
<gene>
    <name evidence="2" type="ORF">C1SCF055_LOCUS44385</name>
</gene>
<proteinExistence type="predicted"/>
<feature type="region of interest" description="Disordered" evidence="1">
    <location>
        <begin position="1448"/>
        <end position="1468"/>
    </location>
</feature>
<feature type="compositionally biased region" description="Polar residues" evidence="1">
    <location>
        <begin position="1163"/>
        <end position="1173"/>
    </location>
</feature>
<dbReference type="EMBL" id="CAMXCT030006779">
    <property type="protein sequence ID" value="CAL4807241.1"/>
    <property type="molecule type" value="Genomic_DNA"/>
</dbReference>
<organism evidence="2">
    <name type="scientific">Cladocopium goreaui</name>
    <dbReference type="NCBI Taxonomy" id="2562237"/>
    <lineage>
        <taxon>Eukaryota</taxon>
        <taxon>Sar</taxon>
        <taxon>Alveolata</taxon>
        <taxon>Dinophyceae</taxon>
        <taxon>Suessiales</taxon>
        <taxon>Symbiodiniaceae</taxon>
        <taxon>Cladocopium</taxon>
    </lineage>
</organism>